<evidence type="ECO:0000313" key="2">
    <source>
        <dbReference type="EMBL" id="MBB5376127.1"/>
    </source>
</evidence>
<proteinExistence type="predicted"/>
<dbReference type="AlphaFoldDB" id="A0A7W8KDE4"/>
<evidence type="ECO:0000259" key="1">
    <source>
        <dbReference type="Pfam" id="PF12867"/>
    </source>
</evidence>
<accession>A0A7W8KDE4</accession>
<sequence>MEFQVEDAVPVLRRTPGTLDALLRGLGPTWTQADEGPGTWTPPEVVAHLSHADRTNWLPRLHTILHGDGTFPPFDRFAHLAASGGRTPDDLLDEFAAVRRECVTRLETLRLTAADLRRTGHHPEFGKVTAGQLLATWVAHDLDHVVQIARTLAGVQRNAVGPWQAYLRVLR</sequence>
<dbReference type="Gene3D" id="1.20.120.450">
    <property type="entry name" value="dinb family like domain"/>
    <property type="match status" value="1"/>
</dbReference>
<gene>
    <name evidence="2" type="ORF">HNQ07_001584</name>
</gene>
<dbReference type="EMBL" id="JACHFK010000003">
    <property type="protein sequence ID" value="MBB5376127.1"/>
    <property type="molecule type" value="Genomic_DNA"/>
</dbReference>
<dbReference type="SUPFAM" id="SSF109854">
    <property type="entry name" value="DinB/YfiT-like putative metalloenzymes"/>
    <property type="match status" value="1"/>
</dbReference>
<reference evidence="2 3" key="1">
    <citation type="submission" date="2020-08" db="EMBL/GenBank/DDBJ databases">
        <title>Genomic Encyclopedia of Type Strains, Phase IV (KMG-IV): sequencing the most valuable type-strain genomes for metagenomic binning, comparative biology and taxonomic classification.</title>
        <authorList>
            <person name="Goeker M."/>
        </authorList>
    </citation>
    <scope>NUCLEOTIDE SEQUENCE [LARGE SCALE GENOMIC DNA]</scope>
    <source>
        <strain evidence="2 3">DSM 27521</strain>
    </source>
</reference>
<dbReference type="RefSeq" id="WP_184110403.1">
    <property type="nucleotide sequence ID" value="NZ_BNAJ01000003.1"/>
</dbReference>
<protein>
    <recommendedName>
        <fullName evidence="1">DinB-like domain-containing protein</fullName>
    </recommendedName>
</protein>
<organism evidence="2 3">
    <name type="scientific">Deinococcus metalli</name>
    <dbReference type="NCBI Taxonomy" id="1141878"/>
    <lineage>
        <taxon>Bacteria</taxon>
        <taxon>Thermotogati</taxon>
        <taxon>Deinococcota</taxon>
        <taxon>Deinococci</taxon>
        <taxon>Deinococcales</taxon>
        <taxon>Deinococcaceae</taxon>
        <taxon>Deinococcus</taxon>
    </lineage>
</organism>
<evidence type="ECO:0000313" key="3">
    <source>
        <dbReference type="Proteomes" id="UP000539473"/>
    </source>
</evidence>
<dbReference type="Proteomes" id="UP000539473">
    <property type="component" value="Unassembled WGS sequence"/>
</dbReference>
<name>A0A7W8KDE4_9DEIO</name>
<feature type="domain" description="DinB-like" evidence="1">
    <location>
        <begin position="12"/>
        <end position="148"/>
    </location>
</feature>
<dbReference type="InterPro" id="IPR034660">
    <property type="entry name" value="DinB/YfiT-like"/>
</dbReference>
<dbReference type="Pfam" id="PF12867">
    <property type="entry name" value="DinB_2"/>
    <property type="match status" value="1"/>
</dbReference>
<comment type="caution">
    <text evidence="2">The sequence shown here is derived from an EMBL/GenBank/DDBJ whole genome shotgun (WGS) entry which is preliminary data.</text>
</comment>
<dbReference type="InterPro" id="IPR024775">
    <property type="entry name" value="DinB-like"/>
</dbReference>